<feature type="transmembrane region" description="Helical" evidence="1">
    <location>
        <begin position="179"/>
        <end position="197"/>
    </location>
</feature>
<feature type="transmembrane region" description="Helical" evidence="1">
    <location>
        <begin position="91"/>
        <end position="111"/>
    </location>
</feature>
<dbReference type="AlphaFoldDB" id="A0A7W6D1Y4"/>
<dbReference type="PANTHER" id="PTHR23028:SF53">
    <property type="entry name" value="ACYL_TRANSF_3 DOMAIN-CONTAINING PROTEIN"/>
    <property type="match status" value="1"/>
</dbReference>
<gene>
    <name evidence="3" type="ORF">GGR24_003105</name>
</gene>
<feature type="transmembrane region" description="Helical" evidence="1">
    <location>
        <begin position="209"/>
        <end position="227"/>
    </location>
</feature>
<feature type="transmembrane region" description="Helical" evidence="1">
    <location>
        <begin position="51"/>
        <end position="71"/>
    </location>
</feature>
<dbReference type="RefSeq" id="WP_183396276.1">
    <property type="nucleotide sequence ID" value="NZ_JACIDR010000006.1"/>
</dbReference>
<keyword evidence="4" id="KW-1185">Reference proteome</keyword>
<dbReference type="Pfam" id="PF01757">
    <property type="entry name" value="Acyl_transf_3"/>
    <property type="match status" value="1"/>
</dbReference>
<keyword evidence="1" id="KW-1133">Transmembrane helix</keyword>
<dbReference type="Proteomes" id="UP000528964">
    <property type="component" value="Unassembled WGS sequence"/>
</dbReference>
<feature type="transmembrane region" description="Helical" evidence="1">
    <location>
        <begin position="293"/>
        <end position="311"/>
    </location>
</feature>
<feature type="transmembrane region" description="Helical" evidence="1">
    <location>
        <begin position="147"/>
        <end position="167"/>
    </location>
</feature>
<feature type="domain" description="Acyltransferase 3" evidence="2">
    <location>
        <begin position="17"/>
        <end position="344"/>
    </location>
</feature>
<accession>A0A7W6D1Y4</accession>
<sequence length="384" mass="41006">MTTAAGRTLHAGALLPELIAVRGIAAVAIVCAHALSMATRGHGGVPPSVEYARLIVDFFFIQSGFVLAHVYDRTWREGRFHYLTFLGKRLARLWPLHVVTLLVVAALVLAGRAAGLETENPHTLWSFAVTFLMLHSTWATSDLAWNWPSWSVSAEWCAYLAIPLFFLAADRVRGSAARIAVGLGLFVACAAFSELVLGADIVTLTYDGGAFRIIPSFFAGMLLRRMFDDEPALVAMSPRGYAATVGGVLAACAALIAMNATYDALWPLMVVLTAALASRAAQPKPGLLRGRALAWLGELSYAIYMTHAIVLQVTFTSAKLLGIGHTFPQRAALGFAALIATAVVAQAAYTLVEKPGRSLMARLLSQPRPARAFAAAADRTGAGR</sequence>
<dbReference type="EMBL" id="JACIDR010000006">
    <property type="protein sequence ID" value="MBB3974424.1"/>
    <property type="molecule type" value="Genomic_DNA"/>
</dbReference>
<feature type="transmembrane region" description="Helical" evidence="1">
    <location>
        <begin position="19"/>
        <end position="39"/>
    </location>
</feature>
<comment type="caution">
    <text evidence="3">The sequence shown here is derived from an EMBL/GenBank/DDBJ whole genome shotgun (WGS) entry which is preliminary data.</text>
</comment>
<dbReference type="GO" id="GO:0016747">
    <property type="term" value="F:acyltransferase activity, transferring groups other than amino-acyl groups"/>
    <property type="evidence" value="ECO:0007669"/>
    <property type="project" value="InterPro"/>
</dbReference>
<dbReference type="PANTHER" id="PTHR23028">
    <property type="entry name" value="ACETYLTRANSFERASE"/>
    <property type="match status" value="1"/>
</dbReference>
<name>A0A7W6D1Y4_9HYPH</name>
<dbReference type="GO" id="GO:0016020">
    <property type="term" value="C:membrane"/>
    <property type="evidence" value="ECO:0007669"/>
    <property type="project" value="TreeGrafter"/>
</dbReference>
<dbReference type="InterPro" id="IPR002656">
    <property type="entry name" value="Acyl_transf_3_dom"/>
</dbReference>
<dbReference type="InterPro" id="IPR050879">
    <property type="entry name" value="Acyltransferase_3"/>
</dbReference>
<proteinExistence type="predicted"/>
<evidence type="ECO:0000259" key="2">
    <source>
        <dbReference type="Pfam" id="PF01757"/>
    </source>
</evidence>
<feature type="transmembrane region" description="Helical" evidence="1">
    <location>
        <begin position="239"/>
        <end position="258"/>
    </location>
</feature>
<keyword evidence="1" id="KW-0812">Transmembrane</keyword>
<feature type="transmembrane region" description="Helical" evidence="1">
    <location>
        <begin position="264"/>
        <end position="281"/>
    </location>
</feature>
<evidence type="ECO:0000256" key="1">
    <source>
        <dbReference type="SAM" id="Phobius"/>
    </source>
</evidence>
<keyword evidence="1" id="KW-0472">Membrane</keyword>
<evidence type="ECO:0000313" key="3">
    <source>
        <dbReference type="EMBL" id="MBB3974424.1"/>
    </source>
</evidence>
<dbReference type="GO" id="GO:0000271">
    <property type="term" value="P:polysaccharide biosynthetic process"/>
    <property type="evidence" value="ECO:0007669"/>
    <property type="project" value="TreeGrafter"/>
</dbReference>
<organism evidence="3 4">
    <name type="scientific">Hansschlegelia beijingensis</name>
    <dbReference type="NCBI Taxonomy" id="1133344"/>
    <lineage>
        <taxon>Bacteria</taxon>
        <taxon>Pseudomonadati</taxon>
        <taxon>Pseudomonadota</taxon>
        <taxon>Alphaproteobacteria</taxon>
        <taxon>Hyphomicrobiales</taxon>
        <taxon>Methylopilaceae</taxon>
        <taxon>Hansschlegelia</taxon>
    </lineage>
</organism>
<feature type="transmembrane region" description="Helical" evidence="1">
    <location>
        <begin position="331"/>
        <end position="352"/>
    </location>
</feature>
<evidence type="ECO:0000313" key="4">
    <source>
        <dbReference type="Proteomes" id="UP000528964"/>
    </source>
</evidence>
<protein>
    <submittedName>
        <fullName evidence="3">Peptidoglycan/LPS O-acetylase OafA/YrhL</fullName>
    </submittedName>
</protein>
<reference evidence="3 4" key="1">
    <citation type="submission" date="2020-08" db="EMBL/GenBank/DDBJ databases">
        <title>Genomic Encyclopedia of Type Strains, Phase IV (KMG-IV): sequencing the most valuable type-strain genomes for metagenomic binning, comparative biology and taxonomic classification.</title>
        <authorList>
            <person name="Goeker M."/>
        </authorList>
    </citation>
    <scope>NUCLEOTIDE SEQUENCE [LARGE SCALE GENOMIC DNA]</scope>
    <source>
        <strain evidence="3 4">DSM 25481</strain>
    </source>
</reference>